<name>A0A0S4WK44_RALSL</name>
<gene>
    <name evidence="1" type="ORF">TO10_v1_800002</name>
</gene>
<protein>
    <submittedName>
        <fullName evidence="1">Uncharacterized protein</fullName>
    </submittedName>
</protein>
<dbReference type="EMBL" id="LN899827">
    <property type="protein sequence ID" value="CUV47013.1"/>
    <property type="molecule type" value="Genomic_DNA"/>
</dbReference>
<evidence type="ECO:0000313" key="1">
    <source>
        <dbReference type="EMBL" id="CUV47013.1"/>
    </source>
</evidence>
<sequence length="120" mass="13851">MSICCSMSTSNQSLRQYSKPITAPLMMQPLGQVEHGRRSKAMAFYIKIEKYEETELYAKYKFWSVDGNCGEFEINKQSGEVHLLVQVSGDQQGHLFNRAAVKIIREWRQGRLPDMTEWAS</sequence>
<reference evidence="1" key="1">
    <citation type="submission" date="2015-10" db="EMBL/GenBank/DDBJ databases">
        <authorList>
            <person name="Gilbert D.G."/>
        </authorList>
    </citation>
    <scope>NUCLEOTIDE SEQUENCE</scope>
    <source>
        <strain evidence="1">Phyl III-seqv23</strain>
    </source>
</reference>
<accession>A0A0S4WK44</accession>
<dbReference type="AlphaFoldDB" id="A0A0S4WK44"/>
<proteinExistence type="predicted"/>
<organism evidence="1">
    <name type="scientific">Ralstonia solanacearum</name>
    <name type="common">Pseudomonas solanacearum</name>
    <dbReference type="NCBI Taxonomy" id="305"/>
    <lineage>
        <taxon>Bacteria</taxon>
        <taxon>Pseudomonadati</taxon>
        <taxon>Pseudomonadota</taxon>
        <taxon>Betaproteobacteria</taxon>
        <taxon>Burkholderiales</taxon>
        <taxon>Burkholderiaceae</taxon>
        <taxon>Ralstonia</taxon>
        <taxon>Ralstonia solanacearum species complex</taxon>
    </lineage>
</organism>